<gene>
    <name evidence="1" type="ORF">EVAR_70008_1</name>
</gene>
<dbReference type="Proteomes" id="UP000299102">
    <property type="component" value="Unassembled WGS sequence"/>
</dbReference>
<dbReference type="EMBL" id="BGZK01003842">
    <property type="protein sequence ID" value="GBP04961.1"/>
    <property type="molecule type" value="Genomic_DNA"/>
</dbReference>
<comment type="caution">
    <text evidence="1">The sequence shown here is derived from an EMBL/GenBank/DDBJ whole genome shotgun (WGS) entry which is preliminary data.</text>
</comment>
<proteinExistence type="predicted"/>
<protein>
    <submittedName>
        <fullName evidence="1">Uncharacterized protein</fullName>
    </submittedName>
</protein>
<name>A0A4C1SV91_EUMVA</name>
<dbReference type="AlphaFoldDB" id="A0A4C1SV91"/>
<evidence type="ECO:0000313" key="1">
    <source>
        <dbReference type="EMBL" id="GBP04961.1"/>
    </source>
</evidence>
<reference evidence="1 2" key="1">
    <citation type="journal article" date="2019" name="Commun. Biol.">
        <title>The bagworm genome reveals a unique fibroin gene that provides high tensile strength.</title>
        <authorList>
            <person name="Kono N."/>
            <person name="Nakamura H."/>
            <person name="Ohtoshi R."/>
            <person name="Tomita M."/>
            <person name="Numata K."/>
            <person name="Arakawa K."/>
        </authorList>
    </citation>
    <scope>NUCLEOTIDE SEQUENCE [LARGE SCALE GENOMIC DNA]</scope>
</reference>
<sequence>MSNGTFDLGGLSDLSAASEYKTSRIRIRVLMNIVADMETTSNCLPKLARRKSTGYFVQEEEEYFSLKISHLPELRVREQFSCKLSFPLASQCLVANP</sequence>
<evidence type="ECO:0000313" key="2">
    <source>
        <dbReference type="Proteomes" id="UP000299102"/>
    </source>
</evidence>
<keyword evidence="2" id="KW-1185">Reference proteome</keyword>
<organism evidence="1 2">
    <name type="scientific">Eumeta variegata</name>
    <name type="common">Bagworm moth</name>
    <name type="synonym">Eumeta japonica</name>
    <dbReference type="NCBI Taxonomy" id="151549"/>
    <lineage>
        <taxon>Eukaryota</taxon>
        <taxon>Metazoa</taxon>
        <taxon>Ecdysozoa</taxon>
        <taxon>Arthropoda</taxon>
        <taxon>Hexapoda</taxon>
        <taxon>Insecta</taxon>
        <taxon>Pterygota</taxon>
        <taxon>Neoptera</taxon>
        <taxon>Endopterygota</taxon>
        <taxon>Lepidoptera</taxon>
        <taxon>Glossata</taxon>
        <taxon>Ditrysia</taxon>
        <taxon>Tineoidea</taxon>
        <taxon>Psychidae</taxon>
        <taxon>Oiketicinae</taxon>
        <taxon>Eumeta</taxon>
    </lineage>
</organism>
<accession>A0A4C1SV91</accession>